<gene>
    <name evidence="2" type="ORF">JEM65_00815</name>
</gene>
<dbReference type="AlphaFoldDB" id="A0A934KNE8"/>
<feature type="signal peptide" evidence="1">
    <location>
        <begin position="1"/>
        <end position="18"/>
    </location>
</feature>
<reference evidence="2 3" key="1">
    <citation type="submission" date="2020-09" db="EMBL/GenBank/DDBJ databases">
        <title>Draft genome of Gelidibacter salicanalis PAMC21136.</title>
        <authorList>
            <person name="Park H."/>
        </authorList>
    </citation>
    <scope>NUCLEOTIDE SEQUENCE [LARGE SCALE GENOMIC DNA]</scope>
    <source>
        <strain evidence="2 3">PAMC21136</strain>
    </source>
</reference>
<dbReference type="Proteomes" id="UP000662373">
    <property type="component" value="Unassembled WGS sequence"/>
</dbReference>
<accession>A0A934KNE8</accession>
<feature type="chain" id="PRO_5037796165" description="Lipocalin-like domain-containing protein" evidence="1">
    <location>
        <begin position="19"/>
        <end position="132"/>
    </location>
</feature>
<sequence length="132" mass="14782">MKKLFLIFFIITFISCSSDDSSSNNSPYNPPIWIHGTWGLAQTDFSPENSFYRFTSDNVCQLIEVSSLCWKESVLDFPEIHSGSDSSSDTIYEAKFGSVGGTTIIMKFQKISSSKILWVSNGSTEIELVKLK</sequence>
<name>A0A934KNE8_9FLAO</name>
<evidence type="ECO:0008006" key="4">
    <source>
        <dbReference type="Google" id="ProtNLM"/>
    </source>
</evidence>
<evidence type="ECO:0000313" key="2">
    <source>
        <dbReference type="EMBL" id="MBJ7879200.1"/>
    </source>
</evidence>
<dbReference type="RefSeq" id="WP_199596646.1">
    <property type="nucleotide sequence ID" value="NZ_JAEHJZ010000001.1"/>
</dbReference>
<keyword evidence="1" id="KW-0732">Signal</keyword>
<protein>
    <recommendedName>
        <fullName evidence="4">Lipocalin-like domain-containing protein</fullName>
    </recommendedName>
</protein>
<comment type="caution">
    <text evidence="2">The sequence shown here is derived from an EMBL/GenBank/DDBJ whole genome shotgun (WGS) entry which is preliminary data.</text>
</comment>
<evidence type="ECO:0000256" key="1">
    <source>
        <dbReference type="SAM" id="SignalP"/>
    </source>
</evidence>
<dbReference type="EMBL" id="JAEHJZ010000001">
    <property type="protein sequence ID" value="MBJ7879200.1"/>
    <property type="molecule type" value="Genomic_DNA"/>
</dbReference>
<proteinExistence type="predicted"/>
<evidence type="ECO:0000313" key="3">
    <source>
        <dbReference type="Proteomes" id="UP000662373"/>
    </source>
</evidence>
<organism evidence="2 3">
    <name type="scientific">Gelidibacter salicanalis</name>
    <dbReference type="NCBI Taxonomy" id="291193"/>
    <lineage>
        <taxon>Bacteria</taxon>
        <taxon>Pseudomonadati</taxon>
        <taxon>Bacteroidota</taxon>
        <taxon>Flavobacteriia</taxon>
        <taxon>Flavobacteriales</taxon>
        <taxon>Flavobacteriaceae</taxon>
        <taxon>Gelidibacter</taxon>
    </lineage>
</organism>
<dbReference type="PROSITE" id="PS51257">
    <property type="entry name" value="PROKAR_LIPOPROTEIN"/>
    <property type="match status" value="1"/>
</dbReference>
<keyword evidence="3" id="KW-1185">Reference proteome</keyword>